<dbReference type="InterPro" id="IPR052065">
    <property type="entry name" value="Compl_asym_regulator"/>
</dbReference>
<keyword evidence="6" id="KW-0472">Membrane</keyword>
<dbReference type="FunFam" id="3.10.250.10:FF:000016">
    <property type="entry name" value="Scavenger receptor cysteine-rich protein type 12"/>
    <property type="match status" value="1"/>
</dbReference>
<comment type="caution">
    <text evidence="10">Lacks conserved residue(s) required for the propagation of feature annotation.</text>
</comment>
<feature type="signal peptide" evidence="12">
    <location>
        <begin position="1"/>
        <end position="26"/>
    </location>
</feature>
<dbReference type="PROSITE" id="PS50092">
    <property type="entry name" value="TSP1"/>
    <property type="match status" value="17"/>
</dbReference>
<keyword evidence="9" id="KW-0245">EGF-like domain</keyword>
<dbReference type="PRINTS" id="PR00258">
    <property type="entry name" value="SPERACTRCPTR"/>
</dbReference>
<feature type="domain" description="EGF-like" evidence="13">
    <location>
        <begin position="203"/>
        <end position="244"/>
    </location>
</feature>
<dbReference type="SUPFAM" id="SSF57196">
    <property type="entry name" value="EGF/Laminin"/>
    <property type="match status" value="1"/>
</dbReference>
<organism evidence="15 16">
    <name type="scientific">Elysia crispata</name>
    <name type="common">lettuce slug</name>
    <dbReference type="NCBI Taxonomy" id="231223"/>
    <lineage>
        <taxon>Eukaryota</taxon>
        <taxon>Metazoa</taxon>
        <taxon>Spiralia</taxon>
        <taxon>Lophotrochozoa</taxon>
        <taxon>Mollusca</taxon>
        <taxon>Gastropoda</taxon>
        <taxon>Heterobranchia</taxon>
        <taxon>Euthyneura</taxon>
        <taxon>Panpulmonata</taxon>
        <taxon>Sacoglossa</taxon>
        <taxon>Placobranchoidea</taxon>
        <taxon>Plakobranchidae</taxon>
        <taxon>Elysia</taxon>
    </lineage>
</organism>
<dbReference type="SMART" id="SM00209">
    <property type="entry name" value="TSP1"/>
    <property type="match status" value="17"/>
</dbReference>
<evidence type="ECO:0000259" key="13">
    <source>
        <dbReference type="PROSITE" id="PS50026"/>
    </source>
</evidence>
<feature type="disulfide bond" evidence="9">
    <location>
        <begin position="234"/>
        <end position="243"/>
    </location>
</feature>
<evidence type="ECO:0000256" key="9">
    <source>
        <dbReference type="PROSITE-ProRule" id="PRU00076"/>
    </source>
</evidence>
<dbReference type="PANTHER" id="PTHR22906">
    <property type="entry name" value="PROPERDIN"/>
    <property type="match status" value="1"/>
</dbReference>
<dbReference type="Pfam" id="PF00090">
    <property type="entry name" value="TSP_1"/>
    <property type="match status" value="17"/>
</dbReference>
<sequence length="1511" mass="164290">MTPLFIGQALMLAVLWSSKLICPINGQQTGGPEEQTEDLVNLDRDESVTLQEPFYLDISTVTQSFQDTVTHGIRKTTDTPDNSSKKTVVGHPRPDSISTERPVLGENSGGDQAFLWTINPQPYSSVGKALLGHVILRMQGKRKTSQCALECLKLSRCSSFNFFSDSHLCELSDSSHVDSPESFTDSTGCEYHVKSAFSVDKGALGPCAGDPCFGNGRCLETKSVTGAPSHLCLCDQGWTGSDCLLSDLRTQWGDWAPWSTCSVTCNRGWRMRTRNCEDTTKGISLSSGQCYGASQEYGVCELQQCPRWESWGAWGECSTEQTCGPGVKVRQRACSNGGTVGVDRYCLGLANQSTPCSSVVCNGPMRLAGGSMPGEGRVEIYDDQHQQWTLVCADQMTTAMATMVCRQLGWPGGHAAVTNGRFGSGSGKFGLTSVTCKGSELTIAACEHNKWTTAGICDGGATLAAGVQCDVNGVWSLWSAWSQCSVTCEIGTQTRTRQCDHPPKLHGGRDCEGENIQTKNCTLDMCPVNGVWQAWGPWDACSVSCGNGTQARRRDCHGPFFDGDQCQGESNQTRDCMDRHCPVDGVWTTWSVWSQCSQTCAGGTRTRDRNCTGPSYGGQPCAGASQEEESCNTQKCPVDGVWLQWQSWSQCSVSCGNGTRQRSRTCKQPQYGGLACVGQDEETEDCRERFCPIDGVWNTWAQWSACTVTCGNGTQSRNRTCDGPHHLGKPCEGEDNETQVCTTRICPVDGVWLPWSDWGNCSKACGTGTQERSRVCDGPFYGGDNCTGPEQEDRDCNTHHCPVDGEWQNWSDWSVCSATCGGGNQSRDRQCLGPSYGGLPCDGPGEMTRNCNTINCPEDGYFSEWSVWDTCDVTCGGGHRKRNRTCEGPFYGGKECEGPYSDIGTCNSHSCPIDGVFTVWSTWSACSVTCGGGVANRSRDCDGPQYGGNDCEGPRMEKKPCNEEKCPEDGAWLPWSPWGECSETCGGGEQTRNRTCVGTLHGGDYCQGEHNQTRSCNTHHCPVDGVWNPWSAWEVCSVTCGGGHQIRNRSCDGPHYLGLDCQGQAEDNQTCNTQPCPKDGYYLDWSPWSKCSVTCGGGIQSRDRECIAPQHEGKDCQGPSTDSQDCNTQPCPVDGIYLDWSAWSNCSVSCGGGQQWRNRTCQAPQHGGQDCQGPDNVTQDCNTQPCPIDGKWLTWGDWSLCTTTCGGGHSARTRVCQQPEHGGEPCSGSAEERTECSEQPCPIPGDWYPWTEWTRCAVTCGGGIKTRERECDTESYGNLTAPCEGAASEALPCHNFDCLPLAESCSALAEKGLSESNIVEIDVDGPGIFTLEPVLVYCDMDTDEGVGVTVVGHDQEDRMMVQGLEAADGVRLNYNISFDHVLELVDRSGFCRQYISWECFAALIHNKQGQAITGWLTREQDIADYFGGAEPGSHSCACGMNGTCAGEDLKCNCDANDLVWRQDDGYLTYKDDLPVFAFMAGDTDGKNENGYKQIGPLQCHGKETRPLKSRW</sequence>
<evidence type="ECO:0000256" key="8">
    <source>
        <dbReference type="ARBA" id="ARBA00023180"/>
    </source>
</evidence>
<dbReference type="SUPFAM" id="SSF82895">
    <property type="entry name" value="TSP-1 type 1 repeat"/>
    <property type="match status" value="17"/>
</dbReference>
<dbReference type="SMART" id="SM00181">
    <property type="entry name" value="EGF"/>
    <property type="match status" value="1"/>
</dbReference>
<evidence type="ECO:0000256" key="6">
    <source>
        <dbReference type="ARBA" id="ARBA00023136"/>
    </source>
</evidence>
<evidence type="ECO:0000256" key="1">
    <source>
        <dbReference type="ARBA" id="ARBA00004167"/>
    </source>
</evidence>
<dbReference type="SUPFAM" id="SSF56487">
    <property type="entry name" value="SRCR-like"/>
    <property type="match status" value="1"/>
</dbReference>
<keyword evidence="5" id="KW-1133">Transmembrane helix</keyword>
<evidence type="ECO:0000259" key="14">
    <source>
        <dbReference type="PROSITE" id="PS50287"/>
    </source>
</evidence>
<dbReference type="PANTHER" id="PTHR22906:SF21">
    <property type="entry name" value="SEMA DOMAIN-CONTAINING PROTEIN"/>
    <property type="match status" value="1"/>
</dbReference>
<dbReference type="InterPro" id="IPR036772">
    <property type="entry name" value="SRCR-like_dom_sf"/>
</dbReference>
<dbReference type="PROSITE" id="PS01186">
    <property type="entry name" value="EGF_2"/>
    <property type="match status" value="1"/>
</dbReference>
<comment type="subcellular location">
    <subcellularLocation>
        <location evidence="1">Membrane</location>
        <topology evidence="1">Single-pass membrane protein</topology>
    </subcellularLocation>
</comment>
<dbReference type="PROSITE" id="PS50026">
    <property type="entry name" value="EGF_3"/>
    <property type="match status" value="1"/>
</dbReference>
<reference evidence="15" key="1">
    <citation type="journal article" date="2023" name="G3 (Bethesda)">
        <title>A reference genome for the long-term kleptoplast-retaining sea slug Elysia crispata morphotype clarki.</title>
        <authorList>
            <person name="Eastman K.E."/>
            <person name="Pendleton A.L."/>
            <person name="Shaikh M.A."/>
            <person name="Suttiyut T."/>
            <person name="Ogas R."/>
            <person name="Tomko P."/>
            <person name="Gavelis G."/>
            <person name="Widhalm J.R."/>
            <person name="Wisecaver J.H."/>
        </authorList>
    </citation>
    <scope>NUCLEOTIDE SEQUENCE</scope>
    <source>
        <strain evidence="15">ECLA1</strain>
    </source>
</reference>
<dbReference type="InterPro" id="IPR003609">
    <property type="entry name" value="Pan_app"/>
</dbReference>
<keyword evidence="8" id="KW-0325">Glycoprotein</keyword>
<dbReference type="SMART" id="SM00202">
    <property type="entry name" value="SR"/>
    <property type="match status" value="1"/>
</dbReference>
<keyword evidence="16" id="KW-1185">Reference proteome</keyword>
<dbReference type="GO" id="GO:0016020">
    <property type="term" value="C:membrane"/>
    <property type="evidence" value="ECO:0007669"/>
    <property type="project" value="UniProtKB-SubCell"/>
</dbReference>
<evidence type="ECO:0000256" key="10">
    <source>
        <dbReference type="PROSITE-ProRule" id="PRU00196"/>
    </source>
</evidence>
<dbReference type="FunFam" id="2.20.100.10:FF:000004">
    <property type="entry name" value="Adhesion G protein-coupled receptor B2"/>
    <property type="match status" value="7"/>
</dbReference>
<evidence type="ECO:0000313" key="15">
    <source>
        <dbReference type="EMBL" id="KAK3770279.1"/>
    </source>
</evidence>
<evidence type="ECO:0000256" key="11">
    <source>
        <dbReference type="SAM" id="MobiDB-lite"/>
    </source>
</evidence>
<dbReference type="PROSITE" id="PS50287">
    <property type="entry name" value="SRCR_2"/>
    <property type="match status" value="1"/>
</dbReference>
<dbReference type="InterPro" id="IPR036383">
    <property type="entry name" value="TSP1_rpt_sf"/>
</dbReference>
<dbReference type="PROSITE" id="PS00022">
    <property type="entry name" value="EGF_1"/>
    <property type="match status" value="1"/>
</dbReference>
<keyword evidence="3 12" id="KW-0732">Signal</keyword>
<evidence type="ECO:0000256" key="2">
    <source>
        <dbReference type="ARBA" id="ARBA00022692"/>
    </source>
</evidence>
<evidence type="ECO:0000256" key="4">
    <source>
        <dbReference type="ARBA" id="ARBA00022737"/>
    </source>
</evidence>
<evidence type="ECO:0000256" key="12">
    <source>
        <dbReference type="SAM" id="SignalP"/>
    </source>
</evidence>
<keyword evidence="2" id="KW-0812">Transmembrane</keyword>
<dbReference type="InterPro" id="IPR000884">
    <property type="entry name" value="TSP1_rpt"/>
</dbReference>
<dbReference type="InterPro" id="IPR014716">
    <property type="entry name" value="Fibrinogen_a/b/g_C_1"/>
</dbReference>
<feature type="disulfide bond" evidence="10">
    <location>
        <begin position="436"/>
        <end position="446"/>
    </location>
</feature>
<dbReference type="FunFam" id="2.20.100.10:FF:000007">
    <property type="entry name" value="Thrombospondin 1"/>
    <property type="match status" value="1"/>
</dbReference>
<dbReference type="PRINTS" id="PR01705">
    <property type="entry name" value="TSP1REPEAT"/>
</dbReference>
<name>A0AAE1DGX6_9GAST</name>
<dbReference type="Gene3D" id="3.10.250.10">
    <property type="entry name" value="SRCR-like domain"/>
    <property type="match status" value="1"/>
</dbReference>
<evidence type="ECO:0000313" key="16">
    <source>
        <dbReference type="Proteomes" id="UP001283361"/>
    </source>
</evidence>
<gene>
    <name evidence="15" type="ORF">RRG08_029934</name>
</gene>
<evidence type="ECO:0000256" key="5">
    <source>
        <dbReference type="ARBA" id="ARBA00022989"/>
    </source>
</evidence>
<dbReference type="FunFam" id="2.20.100.10:FF:000001">
    <property type="entry name" value="semaphorin-5A isoform X1"/>
    <property type="match status" value="6"/>
</dbReference>
<evidence type="ECO:0000256" key="7">
    <source>
        <dbReference type="ARBA" id="ARBA00023157"/>
    </source>
</evidence>
<dbReference type="Gene3D" id="3.90.215.10">
    <property type="entry name" value="Gamma Fibrinogen, chain A, domain 1"/>
    <property type="match status" value="1"/>
</dbReference>
<protein>
    <submittedName>
        <fullName evidence="15">Uncharacterized protein</fullName>
    </submittedName>
</protein>
<evidence type="ECO:0000256" key="3">
    <source>
        <dbReference type="ARBA" id="ARBA00022729"/>
    </source>
</evidence>
<feature type="chain" id="PRO_5042206449" evidence="12">
    <location>
        <begin position="27"/>
        <end position="1511"/>
    </location>
</feature>
<dbReference type="Pfam" id="PF00024">
    <property type="entry name" value="PAN_1"/>
    <property type="match status" value="1"/>
</dbReference>
<dbReference type="EMBL" id="JAWDGP010003856">
    <property type="protein sequence ID" value="KAK3770279.1"/>
    <property type="molecule type" value="Genomic_DNA"/>
</dbReference>
<keyword evidence="4" id="KW-0677">Repeat</keyword>
<dbReference type="SUPFAM" id="SSF57414">
    <property type="entry name" value="Hairpin loop containing domain-like"/>
    <property type="match status" value="1"/>
</dbReference>
<dbReference type="InterPro" id="IPR001190">
    <property type="entry name" value="SRCR"/>
</dbReference>
<feature type="region of interest" description="Disordered" evidence="11">
    <location>
        <begin position="72"/>
        <end position="104"/>
    </location>
</feature>
<dbReference type="Gene3D" id="2.20.100.10">
    <property type="entry name" value="Thrombospondin type-1 (TSP1) repeat"/>
    <property type="match status" value="17"/>
</dbReference>
<comment type="caution">
    <text evidence="15">The sequence shown here is derived from an EMBL/GenBank/DDBJ whole genome shotgun (WGS) entry which is preliminary data.</text>
</comment>
<feature type="domain" description="SRCR" evidence="14">
    <location>
        <begin position="365"/>
        <end position="470"/>
    </location>
</feature>
<dbReference type="InterPro" id="IPR000742">
    <property type="entry name" value="EGF"/>
</dbReference>
<dbReference type="Proteomes" id="UP001283361">
    <property type="component" value="Unassembled WGS sequence"/>
</dbReference>
<accession>A0AAE1DGX6</accession>
<proteinExistence type="predicted"/>
<keyword evidence="7 10" id="KW-1015">Disulfide bond</keyword>